<proteinExistence type="predicted"/>
<dbReference type="Proteomes" id="UP001311232">
    <property type="component" value="Unassembled WGS sequence"/>
</dbReference>
<keyword evidence="2" id="KW-1185">Reference proteome</keyword>
<name>A0AAV9SNZ5_9TELE</name>
<protein>
    <submittedName>
        <fullName evidence="1">Uncharacterized protein</fullName>
    </submittedName>
</protein>
<accession>A0AAV9SNZ5</accession>
<comment type="caution">
    <text evidence="1">The sequence shown here is derived from an EMBL/GenBank/DDBJ whole genome shotgun (WGS) entry which is preliminary data.</text>
</comment>
<evidence type="ECO:0000313" key="1">
    <source>
        <dbReference type="EMBL" id="KAK5623176.1"/>
    </source>
</evidence>
<organism evidence="1 2">
    <name type="scientific">Crenichthys baileyi</name>
    <name type="common">White River springfish</name>
    <dbReference type="NCBI Taxonomy" id="28760"/>
    <lineage>
        <taxon>Eukaryota</taxon>
        <taxon>Metazoa</taxon>
        <taxon>Chordata</taxon>
        <taxon>Craniata</taxon>
        <taxon>Vertebrata</taxon>
        <taxon>Euteleostomi</taxon>
        <taxon>Actinopterygii</taxon>
        <taxon>Neopterygii</taxon>
        <taxon>Teleostei</taxon>
        <taxon>Neoteleostei</taxon>
        <taxon>Acanthomorphata</taxon>
        <taxon>Ovalentaria</taxon>
        <taxon>Atherinomorphae</taxon>
        <taxon>Cyprinodontiformes</taxon>
        <taxon>Goodeidae</taxon>
        <taxon>Crenichthys</taxon>
    </lineage>
</organism>
<gene>
    <name evidence="1" type="ORF">CRENBAI_018195</name>
</gene>
<evidence type="ECO:0000313" key="2">
    <source>
        <dbReference type="Proteomes" id="UP001311232"/>
    </source>
</evidence>
<sequence length="152" mass="16521">MTPSCVSAPTNQRQVCIPPQPITLKGFAFKDLQPWISLLSHRASMFIASCPYDKLADSSHCSRRILALLSFFPASKVFAQPPTLVIFTAFSAQSRVKQRHLLVISCDKCSGYSDLVASKWEKSTKALAYRAAHFGGASDSGPPFGLFPALAV</sequence>
<dbReference type="EMBL" id="JAHHUM010000044">
    <property type="protein sequence ID" value="KAK5623176.1"/>
    <property type="molecule type" value="Genomic_DNA"/>
</dbReference>
<reference evidence="1 2" key="1">
    <citation type="submission" date="2021-06" db="EMBL/GenBank/DDBJ databases">
        <authorList>
            <person name="Palmer J.M."/>
        </authorList>
    </citation>
    <scope>NUCLEOTIDE SEQUENCE [LARGE SCALE GENOMIC DNA]</scope>
    <source>
        <strain evidence="1 2">MEX-2019</strain>
        <tissue evidence="1">Muscle</tissue>
    </source>
</reference>
<dbReference type="AlphaFoldDB" id="A0AAV9SNZ5"/>